<organism evidence="3 4">
    <name type="scientific">Mycena metata</name>
    <dbReference type="NCBI Taxonomy" id="1033252"/>
    <lineage>
        <taxon>Eukaryota</taxon>
        <taxon>Fungi</taxon>
        <taxon>Dikarya</taxon>
        <taxon>Basidiomycota</taxon>
        <taxon>Agaricomycotina</taxon>
        <taxon>Agaricomycetes</taxon>
        <taxon>Agaricomycetidae</taxon>
        <taxon>Agaricales</taxon>
        <taxon>Marasmiineae</taxon>
        <taxon>Mycenaceae</taxon>
        <taxon>Mycena</taxon>
    </lineage>
</organism>
<gene>
    <name evidence="3" type="ORF">B0H16DRAFT_1531658</name>
</gene>
<feature type="transmembrane region" description="Helical" evidence="2">
    <location>
        <begin position="73"/>
        <end position="93"/>
    </location>
</feature>
<dbReference type="Proteomes" id="UP001215598">
    <property type="component" value="Unassembled WGS sequence"/>
</dbReference>
<keyword evidence="4" id="KW-1185">Reference proteome</keyword>
<feature type="compositionally biased region" description="Basic and acidic residues" evidence="1">
    <location>
        <begin position="493"/>
        <end position="502"/>
    </location>
</feature>
<evidence type="ECO:0000256" key="1">
    <source>
        <dbReference type="SAM" id="MobiDB-lite"/>
    </source>
</evidence>
<evidence type="ECO:0000313" key="4">
    <source>
        <dbReference type="Proteomes" id="UP001215598"/>
    </source>
</evidence>
<proteinExistence type="predicted"/>
<comment type="caution">
    <text evidence="3">The sequence shown here is derived from an EMBL/GenBank/DDBJ whole genome shotgun (WGS) entry which is preliminary data.</text>
</comment>
<feature type="transmembrane region" description="Helical" evidence="2">
    <location>
        <begin position="324"/>
        <end position="343"/>
    </location>
</feature>
<feature type="transmembrane region" description="Helical" evidence="2">
    <location>
        <begin position="217"/>
        <end position="238"/>
    </location>
</feature>
<feature type="transmembrane region" description="Helical" evidence="2">
    <location>
        <begin position="105"/>
        <end position="123"/>
    </location>
</feature>
<dbReference type="AlphaFoldDB" id="A0AAD7NHB9"/>
<accession>A0AAD7NHB9</accession>
<feature type="transmembrane region" description="Helical" evidence="2">
    <location>
        <begin position="258"/>
        <end position="282"/>
    </location>
</feature>
<feature type="transmembrane region" description="Helical" evidence="2">
    <location>
        <begin position="352"/>
        <end position="375"/>
    </location>
</feature>
<evidence type="ECO:0000256" key="2">
    <source>
        <dbReference type="SAM" id="Phobius"/>
    </source>
</evidence>
<dbReference type="EMBL" id="JARKIB010000036">
    <property type="protein sequence ID" value="KAJ7761044.1"/>
    <property type="molecule type" value="Genomic_DNA"/>
</dbReference>
<sequence>MSNTVRLSIYALRYVESLRYPTYFALSVQCFVCPPFFFGHTLPYLRRIALFSSFIGIAIRQESNSTYPLAVEVGLIAGIFVAQYIAILAVIAARNDTPPDTWGPIWWPVVLAGQLFTNLGRFLGNMSMRLILSAFMLAFTFLPSMQDATILREYRIVCDGVRSLCFLHTALTPPPPPPDTQKHYVVVVFLSLMVVIATTSIPYLDIWPNAEYTFTKAAGLVVVVGILHYVAMIGAVGLRSTAPMSSWGSIWPWPALILRLHAMSFGLPVAAVAFAFLFLTILPTFMLASASSPSLCWLVDAVRFGSFLTLLYAKEKSQRNQALLTYFTAVLAIFTTAITTFAWDGHHEQSTVIIMLGLAAIGVAQYMAMLGAIMARNHLPMDVAVGATLLAGPEMLEEAAIVSTIASSVVAAVLDYIVMVAAVATRLPQHLRRLCVQVFPSLISCLIYMPRRPIVLSTTRPPPPLPTTRPPPPLPTTRTLPPPPPASKPYTKASDHPTDDCEVTREMTATTQEEMATTKEVKSMG</sequence>
<protein>
    <submittedName>
        <fullName evidence="3">Uncharacterized protein</fullName>
    </submittedName>
</protein>
<feature type="region of interest" description="Disordered" evidence="1">
    <location>
        <begin position="457"/>
        <end position="502"/>
    </location>
</feature>
<feature type="transmembrane region" description="Helical" evidence="2">
    <location>
        <begin position="20"/>
        <end position="38"/>
    </location>
</feature>
<feature type="transmembrane region" description="Helical" evidence="2">
    <location>
        <begin position="184"/>
        <end position="205"/>
    </location>
</feature>
<evidence type="ECO:0000313" key="3">
    <source>
        <dbReference type="EMBL" id="KAJ7761044.1"/>
    </source>
</evidence>
<feature type="transmembrane region" description="Helical" evidence="2">
    <location>
        <begin position="130"/>
        <end position="146"/>
    </location>
</feature>
<reference evidence="3" key="1">
    <citation type="submission" date="2023-03" db="EMBL/GenBank/DDBJ databases">
        <title>Massive genome expansion in bonnet fungi (Mycena s.s.) driven by repeated elements and novel gene families across ecological guilds.</title>
        <authorList>
            <consortium name="Lawrence Berkeley National Laboratory"/>
            <person name="Harder C.B."/>
            <person name="Miyauchi S."/>
            <person name="Viragh M."/>
            <person name="Kuo A."/>
            <person name="Thoen E."/>
            <person name="Andreopoulos B."/>
            <person name="Lu D."/>
            <person name="Skrede I."/>
            <person name="Drula E."/>
            <person name="Henrissat B."/>
            <person name="Morin E."/>
            <person name="Kohler A."/>
            <person name="Barry K."/>
            <person name="LaButti K."/>
            <person name="Morin E."/>
            <person name="Salamov A."/>
            <person name="Lipzen A."/>
            <person name="Mereny Z."/>
            <person name="Hegedus B."/>
            <person name="Baldrian P."/>
            <person name="Stursova M."/>
            <person name="Weitz H."/>
            <person name="Taylor A."/>
            <person name="Grigoriev I.V."/>
            <person name="Nagy L.G."/>
            <person name="Martin F."/>
            <person name="Kauserud H."/>
        </authorList>
    </citation>
    <scope>NUCLEOTIDE SEQUENCE</scope>
    <source>
        <strain evidence="3">CBHHK182m</strain>
    </source>
</reference>
<keyword evidence="2" id="KW-0812">Transmembrane</keyword>
<feature type="compositionally biased region" description="Pro residues" evidence="1">
    <location>
        <begin position="460"/>
        <end position="487"/>
    </location>
</feature>
<keyword evidence="2" id="KW-1133">Transmembrane helix</keyword>
<keyword evidence="2" id="KW-0472">Membrane</keyword>
<name>A0AAD7NHB9_9AGAR</name>
<feature type="transmembrane region" description="Helical" evidence="2">
    <location>
        <begin position="399"/>
        <end position="424"/>
    </location>
</feature>